<dbReference type="Proteomes" id="UP001634393">
    <property type="component" value="Unassembled WGS sequence"/>
</dbReference>
<comment type="caution">
    <text evidence="5">The sequence shown here is derived from an EMBL/GenBank/DDBJ whole genome shotgun (WGS) entry which is preliminary data.</text>
</comment>
<evidence type="ECO:0000256" key="3">
    <source>
        <dbReference type="ARBA" id="ARBA00022833"/>
    </source>
</evidence>
<organism evidence="5 6">
    <name type="scientific">Penstemon smallii</name>
    <dbReference type="NCBI Taxonomy" id="265156"/>
    <lineage>
        <taxon>Eukaryota</taxon>
        <taxon>Viridiplantae</taxon>
        <taxon>Streptophyta</taxon>
        <taxon>Embryophyta</taxon>
        <taxon>Tracheophyta</taxon>
        <taxon>Spermatophyta</taxon>
        <taxon>Magnoliopsida</taxon>
        <taxon>eudicotyledons</taxon>
        <taxon>Gunneridae</taxon>
        <taxon>Pentapetalae</taxon>
        <taxon>asterids</taxon>
        <taxon>lamiids</taxon>
        <taxon>Lamiales</taxon>
        <taxon>Plantaginaceae</taxon>
        <taxon>Cheloneae</taxon>
        <taxon>Penstemon</taxon>
    </lineage>
</organism>
<dbReference type="InterPro" id="IPR006456">
    <property type="entry name" value="ZF_HD_homeobox_Cys/His_dimer"/>
</dbReference>
<keyword evidence="2" id="KW-0863">Zinc-finger</keyword>
<keyword evidence="1" id="KW-0479">Metal-binding</keyword>
<feature type="domain" description="ZF-HD dimerization-type" evidence="4">
    <location>
        <begin position="8"/>
        <end position="54"/>
    </location>
</feature>
<dbReference type="PROSITE" id="PS51523">
    <property type="entry name" value="ZF_HD_DIMER"/>
    <property type="match status" value="2"/>
</dbReference>
<gene>
    <name evidence="5" type="ORF">ACJIZ3_020610</name>
</gene>
<dbReference type="AlphaFoldDB" id="A0ABD3SJL3"/>
<evidence type="ECO:0000256" key="1">
    <source>
        <dbReference type="ARBA" id="ARBA00022723"/>
    </source>
</evidence>
<dbReference type="Pfam" id="PF04770">
    <property type="entry name" value="ZF-HD_dimer"/>
    <property type="match status" value="2"/>
</dbReference>
<evidence type="ECO:0000313" key="5">
    <source>
        <dbReference type="EMBL" id="KAL3824581.1"/>
    </source>
</evidence>
<dbReference type="EMBL" id="JBJXBP010000006">
    <property type="protein sequence ID" value="KAL3824581.1"/>
    <property type="molecule type" value="Genomic_DNA"/>
</dbReference>
<sequence>MEDKKVDFEECRKIHKDLGENKWDGTNFPMWGSSSSTTFECAACGCHRNFHRKIDAAVIHEEAYRSCFKNHNDKPGAPIKDGCQSFISSSGDFCAGCKCHKSFHFRL</sequence>
<evidence type="ECO:0000313" key="6">
    <source>
        <dbReference type="Proteomes" id="UP001634393"/>
    </source>
</evidence>
<protein>
    <recommendedName>
        <fullName evidence="4">ZF-HD dimerization-type domain-containing protein</fullName>
    </recommendedName>
</protein>
<keyword evidence="6" id="KW-1185">Reference proteome</keyword>
<accession>A0ABD3SJL3</accession>
<name>A0ABD3SJL3_9LAMI</name>
<dbReference type="PANTHER" id="PTHR31948:SF171">
    <property type="entry name" value="HOMEOBOX DOMAIN-CONTAINING PROTEIN"/>
    <property type="match status" value="1"/>
</dbReference>
<dbReference type="GO" id="GO:0008270">
    <property type="term" value="F:zinc ion binding"/>
    <property type="evidence" value="ECO:0007669"/>
    <property type="project" value="UniProtKB-KW"/>
</dbReference>
<evidence type="ECO:0000259" key="4">
    <source>
        <dbReference type="PROSITE" id="PS51523"/>
    </source>
</evidence>
<proteinExistence type="predicted"/>
<keyword evidence="3" id="KW-0862">Zinc</keyword>
<reference evidence="5 6" key="1">
    <citation type="submission" date="2024-12" db="EMBL/GenBank/DDBJ databases">
        <title>The unique morphological basis and parallel evolutionary history of personate flowers in Penstemon.</title>
        <authorList>
            <person name="Depatie T.H."/>
            <person name="Wessinger C.A."/>
        </authorList>
    </citation>
    <scope>NUCLEOTIDE SEQUENCE [LARGE SCALE GENOMIC DNA]</scope>
    <source>
        <strain evidence="5">WTNN_2</strain>
        <tissue evidence="5">Leaf</tissue>
    </source>
</reference>
<dbReference type="PANTHER" id="PTHR31948">
    <property type="entry name" value="ZINC-FINGER HOMEODOMAIN PROTEIN 2"/>
    <property type="match status" value="1"/>
</dbReference>
<feature type="domain" description="ZF-HD dimerization-type" evidence="4">
    <location>
        <begin position="64"/>
        <end position="107"/>
    </location>
</feature>
<evidence type="ECO:0000256" key="2">
    <source>
        <dbReference type="ARBA" id="ARBA00022771"/>
    </source>
</evidence>